<gene>
    <name evidence="2" type="ORF">E3C22_21125</name>
</gene>
<feature type="transmembrane region" description="Helical" evidence="1">
    <location>
        <begin position="225"/>
        <end position="246"/>
    </location>
</feature>
<proteinExistence type="predicted"/>
<sequence length="396" mass="42822">MPGSRETRIDLVRGISLLFIFVDHSDVSFSTLLQQSRGFCDAAELFVMMAGMSAALAYAPPGGRANLGRVGSRTWRRAFKLYRVHLVLLAAMLAAVAMLPLPWSQELRSAWALDPVFAAPWRYALEAVSLRYMPADLDILPLYVLLIAAVPLFLGIAQRSAMLALGLSLGLWLAAGLLHLNLTNLAEARSGWFFNPFSWQLIFLCGLLAGLRIKRGEEPFPYSRPVFVAAALFALVAIPANLYMQLEVSADSPVRHLLMSKTSEGPLRVLNALAIAYVVFNLDALKRVFAWSWLGPVHAAGRNSLPIFVTGIVLSNTAAAVVICHGSFPLALELTAIAIGLAIQLAVAHHLGRTRREPSGEPVSSLVVASPEDQDYGYAQATEPAAIPDAARNSAT</sequence>
<keyword evidence="1" id="KW-0812">Transmembrane</keyword>
<feature type="transmembrane region" description="Helical" evidence="1">
    <location>
        <begin position="163"/>
        <end position="180"/>
    </location>
</feature>
<evidence type="ECO:0008006" key="4">
    <source>
        <dbReference type="Google" id="ProtNLM"/>
    </source>
</evidence>
<feature type="transmembrane region" description="Helical" evidence="1">
    <location>
        <begin position="266"/>
        <end position="285"/>
    </location>
</feature>
<dbReference type="PANTHER" id="PTHR38592:SF3">
    <property type="entry name" value="BLL4819 PROTEIN"/>
    <property type="match status" value="1"/>
</dbReference>
<reference evidence="2 3" key="1">
    <citation type="submission" date="2019-03" db="EMBL/GenBank/DDBJ databases">
        <title>Jiella endophytica sp. nov., a novel endophytic bacterium isolated from root of Ficus microcarpa Linn. f.</title>
        <authorList>
            <person name="Tuo L."/>
        </authorList>
    </citation>
    <scope>NUCLEOTIDE SEQUENCE [LARGE SCALE GENOMIC DNA]</scope>
    <source>
        <strain evidence="2 3">CBS5Q-3</strain>
    </source>
</reference>
<dbReference type="PIRSF" id="PIRSF028704">
    <property type="entry name" value="UPC028704"/>
    <property type="match status" value="1"/>
</dbReference>
<feature type="transmembrane region" description="Helical" evidence="1">
    <location>
        <begin position="81"/>
        <end position="103"/>
    </location>
</feature>
<feature type="transmembrane region" description="Helical" evidence="1">
    <location>
        <begin position="334"/>
        <end position="352"/>
    </location>
</feature>
<accession>A0A4Y8RCL5</accession>
<dbReference type="Proteomes" id="UP000298179">
    <property type="component" value="Unassembled WGS sequence"/>
</dbReference>
<evidence type="ECO:0000256" key="1">
    <source>
        <dbReference type="SAM" id="Phobius"/>
    </source>
</evidence>
<comment type="caution">
    <text evidence="2">The sequence shown here is derived from an EMBL/GenBank/DDBJ whole genome shotgun (WGS) entry which is preliminary data.</text>
</comment>
<dbReference type="AlphaFoldDB" id="A0A4Y8RCL5"/>
<feature type="transmembrane region" description="Helical" evidence="1">
    <location>
        <begin position="139"/>
        <end position="156"/>
    </location>
</feature>
<dbReference type="RefSeq" id="WP_134763870.1">
    <property type="nucleotide sequence ID" value="NZ_SOZD01000008.1"/>
</dbReference>
<keyword evidence="1" id="KW-1133">Transmembrane helix</keyword>
<keyword evidence="3" id="KW-1185">Reference proteome</keyword>
<dbReference type="OrthoDB" id="9775975at2"/>
<dbReference type="Pfam" id="PF10129">
    <property type="entry name" value="OpgC_C"/>
    <property type="match status" value="1"/>
</dbReference>
<name>A0A4Y8RCL5_9HYPH</name>
<dbReference type="EMBL" id="SOZD01000008">
    <property type="protein sequence ID" value="TFF18729.1"/>
    <property type="molecule type" value="Genomic_DNA"/>
</dbReference>
<evidence type="ECO:0000313" key="3">
    <source>
        <dbReference type="Proteomes" id="UP000298179"/>
    </source>
</evidence>
<feature type="transmembrane region" description="Helical" evidence="1">
    <location>
        <begin position="305"/>
        <end position="328"/>
    </location>
</feature>
<dbReference type="InterPro" id="IPR014550">
    <property type="entry name" value="UCP028704_OpgC"/>
</dbReference>
<dbReference type="PANTHER" id="PTHR38592">
    <property type="entry name" value="BLL4819 PROTEIN"/>
    <property type="match status" value="1"/>
</dbReference>
<feature type="transmembrane region" description="Helical" evidence="1">
    <location>
        <begin position="192"/>
        <end position="213"/>
    </location>
</feature>
<evidence type="ECO:0000313" key="2">
    <source>
        <dbReference type="EMBL" id="TFF18729.1"/>
    </source>
</evidence>
<organism evidence="2 3">
    <name type="scientific">Jiella endophytica</name>
    <dbReference type="NCBI Taxonomy" id="2558362"/>
    <lineage>
        <taxon>Bacteria</taxon>
        <taxon>Pseudomonadati</taxon>
        <taxon>Pseudomonadota</taxon>
        <taxon>Alphaproteobacteria</taxon>
        <taxon>Hyphomicrobiales</taxon>
        <taxon>Aurantimonadaceae</taxon>
        <taxon>Jiella</taxon>
    </lineage>
</organism>
<protein>
    <recommendedName>
        <fullName evidence="4">OpgC domain-containing protein</fullName>
    </recommendedName>
</protein>
<keyword evidence="1" id="KW-0472">Membrane</keyword>